<proteinExistence type="predicted"/>
<feature type="disulfide bond" evidence="1">
    <location>
        <begin position="112"/>
        <end position="121"/>
    </location>
</feature>
<keyword evidence="4" id="KW-1185">Reference proteome</keyword>
<dbReference type="PANTHER" id="PTHR46901">
    <property type="entry name" value="GH04942P"/>
    <property type="match status" value="1"/>
</dbReference>
<dbReference type="PANTHER" id="PTHR46901:SF2">
    <property type="entry name" value="GH04942P"/>
    <property type="match status" value="1"/>
</dbReference>
<dbReference type="AlphaFoldDB" id="A0A0N5D297"/>
<dbReference type="Proteomes" id="UP000276776">
    <property type="component" value="Unassembled WGS sequence"/>
</dbReference>
<comment type="caution">
    <text evidence="1">Lacks conserved residue(s) required for the propagation of feature annotation.</text>
</comment>
<sequence length="165" mass="18973">MLQFSETSTKVKLPENYECYKCAIRAIQTTMMAGKSQTFYSCADVNIVSEILDGDTCLGNGLRNNGICECIPQMFGNNCQYQYDCINNANCNNYGQCISFPKEALKIKQCFCQRGYFGKNCLQESKSFTDDSEFIPSLYQLREVGKDKDKIYWRILQVLFYLNFS</sequence>
<name>A0A0N5D297_THECL</name>
<evidence type="ECO:0000313" key="4">
    <source>
        <dbReference type="Proteomes" id="UP000276776"/>
    </source>
</evidence>
<dbReference type="OMA" id="KQCFCQR"/>
<dbReference type="InterPro" id="IPR000742">
    <property type="entry name" value="EGF"/>
</dbReference>
<reference evidence="5" key="1">
    <citation type="submission" date="2017-02" db="UniProtKB">
        <authorList>
            <consortium name="WormBaseParasite"/>
        </authorList>
    </citation>
    <scope>IDENTIFICATION</scope>
</reference>
<dbReference type="PROSITE" id="PS50026">
    <property type="entry name" value="EGF_3"/>
    <property type="match status" value="1"/>
</dbReference>
<accession>A0A0N5D297</accession>
<dbReference type="Gene3D" id="2.10.25.10">
    <property type="entry name" value="Laminin"/>
    <property type="match status" value="1"/>
</dbReference>
<organism evidence="5">
    <name type="scientific">Thelazia callipaeda</name>
    <name type="common">Oriental eyeworm</name>
    <name type="synonym">Parasitic nematode</name>
    <dbReference type="NCBI Taxonomy" id="103827"/>
    <lineage>
        <taxon>Eukaryota</taxon>
        <taxon>Metazoa</taxon>
        <taxon>Ecdysozoa</taxon>
        <taxon>Nematoda</taxon>
        <taxon>Chromadorea</taxon>
        <taxon>Rhabditida</taxon>
        <taxon>Spirurina</taxon>
        <taxon>Spiruromorpha</taxon>
        <taxon>Thelazioidea</taxon>
        <taxon>Thelaziidae</taxon>
        <taxon>Thelazia</taxon>
    </lineage>
</organism>
<keyword evidence="1" id="KW-0245">EGF-like domain</keyword>
<evidence type="ECO:0000259" key="2">
    <source>
        <dbReference type="PROSITE" id="PS50026"/>
    </source>
</evidence>
<gene>
    <name evidence="3" type="ORF">TCLT_LOCUS6987</name>
</gene>
<dbReference type="PROSITE" id="PS01186">
    <property type="entry name" value="EGF_2"/>
    <property type="match status" value="1"/>
</dbReference>
<dbReference type="WBParaSite" id="TCLT_0000699801-mRNA-1">
    <property type="protein sequence ID" value="TCLT_0000699801-mRNA-1"/>
    <property type="gene ID" value="TCLT_0000699801"/>
</dbReference>
<dbReference type="EMBL" id="UYYF01004463">
    <property type="protein sequence ID" value="VDN04397.1"/>
    <property type="molecule type" value="Genomic_DNA"/>
</dbReference>
<feature type="domain" description="EGF-like" evidence="2">
    <location>
        <begin position="81"/>
        <end position="122"/>
    </location>
</feature>
<evidence type="ECO:0000256" key="1">
    <source>
        <dbReference type="PROSITE-ProRule" id="PRU00076"/>
    </source>
</evidence>
<dbReference type="PROSITE" id="PS00022">
    <property type="entry name" value="EGF_1"/>
    <property type="match status" value="1"/>
</dbReference>
<protein>
    <submittedName>
        <fullName evidence="5">EGF-like domain-containing protein</fullName>
    </submittedName>
</protein>
<dbReference type="OrthoDB" id="188511at2759"/>
<reference evidence="3 4" key="2">
    <citation type="submission" date="2018-11" db="EMBL/GenBank/DDBJ databases">
        <authorList>
            <consortium name="Pathogen Informatics"/>
        </authorList>
    </citation>
    <scope>NUCLEOTIDE SEQUENCE [LARGE SCALE GENOMIC DNA]</scope>
</reference>
<keyword evidence="1" id="KW-1015">Disulfide bond</keyword>
<dbReference type="STRING" id="103827.A0A0N5D297"/>
<evidence type="ECO:0000313" key="5">
    <source>
        <dbReference type="WBParaSite" id="TCLT_0000699801-mRNA-1"/>
    </source>
</evidence>
<evidence type="ECO:0000313" key="3">
    <source>
        <dbReference type="EMBL" id="VDN04397.1"/>
    </source>
</evidence>